<gene>
    <name evidence="1" type="ORF">CCACVL1_27972</name>
</gene>
<dbReference type="STRING" id="210143.A0A1R3G867"/>
<dbReference type="Gramene" id="OMO54210">
    <property type="protein sequence ID" value="OMO54210"/>
    <property type="gene ID" value="CCACVL1_27972"/>
</dbReference>
<keyword evidence="1" id="KW-0378">Hydrolase</keyword>
<name>A0A1R3G867_COCAP</name>
<accession>A0A1R3G867</accession>
<evidence type="ECO:0000313" key="1">
    <source>
        <dbReference type="EMBL" id="OMO54210.1"/>
    </source>
</evidence>
<dbReference type="EMBL" id="AWWV01015013">
    <property type="protein sequence ID" value="OMO54210.1"/>
    <property type="molecule type" value="Genomic_DNA"/>
</dbReference>
<proteinExistence type="predicted"/>
<protein>
    <submittedName>
        <fullName evidence="1">XPG/Rad2 endonuclease</fullName>
    </submittedName>
</protein>
<dbReference type="InterPro" id="IPR036279">
    <property type="entry name" value="5-3_exonuclease_C_sf"/>
</dbReference>
<sequence length="222" mass="25213">MGSDGGLEIEEIIRICERFFGMDGFGKRGEVPSLRERKEHLDVAKEYEEQGDHAKALKKYKDAVCIDFAITHKVIEIILKMEKEPPIGDEYRFSRISQHKYFPEGFTLSMLQNLCIIRGCDYLPKVIKELRRLNSEGNSIKFQEPYNGEDTYEAAFVKAKLTFQHQSVYDPSTGCIVALNDIPNDVAAAHDDLNFLGPLIPDNIAEGIATGKRHLITYVELE</sequence>
<dbReference type="Proteomes" id="UP000188268">
    <property type="component" value="Unassembled WGS sequence"/>
</dbReference>
<keyword evidence="1" id="KW-0540">Nuclease</keyword>
<organism evidence="1 2">
    <name type="scientific">Corchorus capsularis</name>
    <name type="common">Jute</name>
    <dbReference type="NCBI Taxonomy" id="210143"/>
    <lineage>
        <taxon>Eukaryota</taxon>
        <taxon>Viridiplantae</taxon>
        <taxon>Streptophyta</taxon>
        <taxon>Embryophyta</taxon>
        <taxon>Tracheophyta</taxon>
        <taxon>Spermatophyta</taxon>
        <taxon>Magnoliopsida</taxon>
        <taxon>eudicotyledons</taxon>
        <taxon>Gunneridae</taxon>
        <taxon>Pentapetalae</taxon>
        <taxon>rosids</taxon>
        <taxon>malvids</taxon>
        <taxon>Malvales</taxon>
        <taxon>Malvaceae</taxon>
        <taxon>Grewioideae</taxon>
        <taxon>Apeibeae</taxon>
        <taxon>Corchorus</taxon>
    </lineage>
</organism>
<dbReference type="SUPFAM" id="SSF47807">
    <property type="entry name" value="5' to 3' exonuclease, C-terminal subdomain"/>
    <property type="match status" value="1"/>
</dbReference>
<evidence type="ECO:0000313" key="2">
    <source>
        <dbReference type="Proteomes" id="UP000188268"/>
    </source>
</evidence>
<comment type="caution">
    <text evidence="1">The sequence shown here is derived from an EMBL/GenBank/DDBJ whole genome shotgun (WGS) entry which is preliminary data.</text>
</comment>
<keyword evidence="1" id="KW-0255">Endonuclease</keyword>
<dbReference type="GO" id="GO:0004519">
    <property type="term" value="F:endonuclease activity"/>
    <property type="evidence" value="ECO:0007669"/>
    <property type="project" value="UniProtKB-KW"/>
</dbReference>
<reference evidence="1 2" key="1">
    <citation type="submission" date="2013-09" db="EMBL/GenBank/DDBJ databases">
        <title>Corchorus capsularis genome sequencing.</title>
        <authorList>
            <person name="Alam M."/>
            <person name="Haque M.S."/>
            <person name="Islam M.S."/>
            <person name="Emdad E.M."/>
            <person name="Islam M.M."/>
            <person name="Ahmed B."/>
            <person name="Halim A."/>
            <person name="Hossen Q.M.M."/>
            <person name="Hossain M.Z."/>
            <person name="Ahmed R."/>
            <person name="Khan M.M."/>
            <person name="Islam R."/>
            <person name="Rashid M.M."/>
            <person name="Khan S.A."/>
            <person name="Rahman M.S."/>
            <person name="Alam M."/>
        </authorList>
    </citation>
    <scope>NUCLEOTIDE SEQUENCE [LARGE SCALE GENOMIC DNA]</scope>
    <source>
        <strain evidence="2">cv. CVL-1</strain>
        <tissue evidence="1">Whole seedling</tissue>
    </source>
</reference>
<dbReference type="AlphaFoldDB" id="A0A1R3G867"/>
<keyword evidence="2" id="KW-1185">Reference proteome</keyword>